<dbReference type="InterPro" id="IPR050232">
    <property type="entry name" value="FBL13/AtMIF1-like"/>
</dbReference>
<accession>A0AAD8WR95</accession>
<sequence>MVVHGRDRLSALPDKALEGILSHLESDEAARSSVLSSRWRLVSAAVPVVDLVDGKIRPRGRNGKPVCFDTQVTGAIMSKAPATPIRVFRIQALNAPPDLLVQWIVIAASSGAEEVDVELRYRHYSNRTLCPFGRSEKASADFDRDVRGRFYRTPRQLFRCGTLRRLRLTNWTLDPPRGGVVVASLETLYLRRIMAPDGALQQLLSSCPRLADLTLEECPTATEVTVTSAHLRSFALVCCHNARRVVLQTRRLQSLRYKGGLPRESSLFSIADYAELTAVTIDLCEDLTGKEKKEAAPLTELIGRCTKLSYLHLALRPSMAHFSSEFIAVTRHLRQLVLDGFMGADHVVKSVAVLLANTKNLEVLTLFPQTPELPEKKKPYYYSDDEEPESEAEPGNCVGDNLDYSSLTKSLWRMSIPCLGRSLKRITIAKYSGHALDRILAKFLLSKATALQDFSVTLSAKLSPQKEEIVREFRSWRFNRRTTVTCN</sequence>
<evidence type="ECO:0000259" key="1">
    <source>
        <dbReference type="PROSITE" id="PS50181"/>
    </source>
</evidence>
<dbReference type="Pfam" id="PF00646">
    <property type="entry name" value="F-box"/>
    <property type="match status" value="1"/>
</dbReference>
<dbReference type="PROSITE" id="PS50181">
    <property type="entry name" value="FBOX"/>
    <property type="match status" value="1"/>
</dbReference>
<keyword evidence="3" id="KW-1185">Reference proteome</keyword>
<feature type="domain" description="F-box" evidence="1">
    <location>
        <begin position="6"/>
        <end position="42"/>
    </location>
</feature>
<name>A0AAD8WR95_LOLMU</name>
<gene>
    <name evidence="2" type="ORF">QYE76_038447</name>
</gene>
<proteinExistence type="predicted"/>
<dbReference type="InterPro" id="IPR036047">
    <property type="entry name" value="F-box-like_dom_sf"/>
</dbReference>
<dbReference type="PANTHER" id="PTHR31900">
    <property type="entry name" value="F-BOX/RNI SUPERFAMILY PROTEIN-RELATED"/>
    <property type="match status" value="1"/>
</dbReference>
<dbReference type="InterPro" id="IPR001810">
    <property type="entry name" value="F-box_dom"/>
</dbReference>
<dbReference type="Pfam" id="PF24758">
    <property type="entry name" value="LRR_At5g56370"/>
    <property type="match status" value="1"/>
</dbReference>
<reference evidence="2" key="1">
    <citation type="submission" date="2023-07" db="EMBL/GenBank/DDBJ databases">
        <title>A chromosome-level genome assembly of Lolium multiflorum.</title>
        <authorList>
            <person name="Chen Y."/>
            <person name="Copetti D."/>
            <person name="Kolliker R."/>
            <person name="Studer B."/>
        </authorList>
    </citation>
    <scope>NUCLEOTIDE SEQUENCE</scope>
    <source>
        <strain evidence="2">02402/16</strain>
        <tissue evidence="2">Leaf</tissue>
    </source>
</reference>
<dbReference type="Gene3D" id="3.80.10.10">
    <property type="entry name" value="Ribonuclease Inhibitor"/>
    <property type="match status" value="1"/>
</dbReference>
<comment type="caution">
    <text evidence="2">The sequence shown here is derived from an EMBL/GenBank/DDBJ whole genome shotgun (WGS) entry which is preliminary data.</text>
</comment>
<evidence type="ECO:0000313" key="2">
    <source>
        <dbReference type="EMBL" id="KAK1677599.1"/>
    </source>
</evidence>
<protein>
    <recommendedName>
        <fullName evidence="1">F-box domain-containing protein</fullName>
    </recommendedName>
</protein>
<dbReference type="InterPro" id="IPR032675">
    <property type="entry name" value="LRR_dom_sf"/>
</dbReference>
<dbReference type="Proteomes" id="UP001231189">
    <property type="component" value="Unassembled WGS sequence"/>
</dbReference>
<dbReference type="SUPFAM" id="SSF81383">
    <property type="entry name" value="F-box domain"/>
    <property type="match status" value="1"/>
</dbReference>
<dbReference type="InterPro" id="IPR055411">
    <property type="entry name" value="LRR_FXL15/At3g58940/PEG3-like"/>
</dbReference>
<dbReference type="EMBL" id="JAUUTY010000002">
    <property type="protein sequence ID" value="KAK1677599.1"/>
    <property type="molecule type" value="Genomic_DNA"/>
</dbReference>
<dbReference type="SUPFAM" id="SSF52047">
    <property type="entry name" value="RNI-like"/>
    <property type="match status" value="1"/>
</dbReference>
<organism evidence="2 3">
    <name type="scientific">Lolium multiflorum</name>
    <name type="common">Italian ryegrass</name>
    <name type="synonym">Lolium perenne subsp. multiflorum</name>
    <dbReference type="NCBI Taxonomy" id="4521"/>
    <lineage>
        <taxon>Eukaryota</taxon>
        <taxon>Viridiplantae</taxon>
        <taxon>Streptophyta</taxon>
        <taxon>Embryophyta</taxon>
        <taxon>Tracheophyta</taxon>
        <taxon>Spermatophyta</taxon>
        <taxon>Magnoliopsida</taxon>
        <taxon>Liliopsida</taxon>
        <taxon>Poales</taxon>
        <taxon>Poaceae</taxon>
        <taxon>BOP clade</taxon>
        <taxon>Pooideae</taxon>
        <taxon>Poodae</taxon>
        <taxon>Poeae</taxon>
        <taxon>Poeae Chloroplast Group 2 (Poeae type)</taxon>
        <taxon>Loliodinae</taxon>
        <taxon>Loliinae</taxon>
        <taxon>Lolium</taxon>
    </lineage>
</organism>
<evidence type="ECO:0000313" key="3">
    <source>
        <dbReference type="Proteomes" id="UP001231189"/>
    </source>
</evidence>
<dbReference type="AlphaFoldDB" id="A0AAD8WR95"/>
<dbReference type="PANTHER" id="PTHR31900:SF30">
    <property type="entry name" value="SUPERFAMILY PROTEIN, PUTATIVE-RELATED"/>
    <property type="match status" value="1"/>
</dbReference>